<comment type="caution">
    <text evidence="1">The sequence shown here is derived from an EMBL/GenBank/DDBJ whole genome shotgun (WGS) entry which is preliminary data.</text>
</comment>
<dbReference type="SUPFAM" id="SSF48452">
    <property type="entry name" value="TPR-like"/>
    <property type="match status" value="1"/>
</dbReference>
<dbReference type="RefSeq" id="WP_210799992.1">
    <property type="nucleotide sequence ID" value="NZ_JAGQDE010000001.1"/>
</dbReference>
<reference evidence="1" key="1">
    <citation type="submission" date="2021-04" db="EMBL/GenBank/DDBJ databases">
        <title>The genome sequence of Ideonella sp. 4Y11.</title>
        <authorList>
            <person name="Liu Y."/>
        </authorList>
    </citation>
    <scope>NUCLEOTIDE SEQUENCE</scope>
    <source>
        <strain evidence="1">4Y11</strain>
    </source>
</reference>
<sequence>MSTPPSPALPSAQAAALARIEASPAFARAVRHRRLLRHLAERSAAGDIACLKESLIAVQVLGRPADRFDPTVDSIVRVEMRRLRARLARYYERDGRLDAWRLQLLPGSYQVHWLGPASSDERLGPARDLLERGEHFLRGPVTGPNLAQARDRFAAACRAAPEWAAAWTGLGRAWYNTAISWALPPRQAAPEAEQALERALQLDPADALAHTLRAAAHHQFGWDWAQARQGFERALALAPHQAFVHSALGWHLLLRGELAASEAALLQARRADPHYLSSRMHLVNLRLAQGRRDQARAELASVLDIAPGSPPALAMAALIALLDGNADAARPWAEEAQVAAPQEAGYQALAWSVRGLTGPATERAQAREALQALEAQPVSPYVLALAWARWHETEPALRLLRRALQGRDPNLLLLDTDPSWAALQDTPAWSSLWTAWRQAAPGLPPSASPAEAFRLQRR</sequence>
<dbReference type="Proteomes" id="UP000678374">
    <property type="component" value="Unassembled WGS sequence"/>
</dbReference>
<name>A0A940YE79_9BURK</name>
<dbReference type="AlphaFoldDB" id="A0A940YE79"/>
<dbReference type="InterPro" id="IPR011990">
    <property type="entry name" value="TPR-like_helical_dom_sf"/>
</dbReference>
<dbReference type="Gene3D" id="1.25.40.10">
    <property type="entry name" value="Tetratricopeptide repeat domain"/>
    <property type="match status" value="1"/>
</dbReference>
<protein>
    <submittedName>
        <fullName evidence="1">Tetratricopeptide repeat protein</fullName>
    </submittedName>
</protein>
<evidence type="ECO:0000313" key="1">
    <source>
        <dbReference type="EMBL" id="MBQ0957654.1"/>
    </source>
</evidence>
<keyword evidence="2" id="KW-1185">Reference proteome</keyword>
<proteinExistence type="predicted"/>
<dbReference type="EMBL" id="JAGQDE010000001">
    <property type="protein sequence ID" value="MBQ0957654.1"/>
    <property type="molecule type" value="Genomic_DNA"/>
</dbReference>
<accession>A0A940YE79</accession>
<gene>
    <name evidence="1" type="ORF">KAK06_01665</name>
</gene>
<evidence type="ECO:0000313" key="2">
    <source>
        <dbReference type="Proteomes" id="UP000678374"/>
    </source>
</evidence>
<organism evidence="1 2">
    <name type="scientific">Ideonella aquatica</name>
    <dbReference type="NCBI Taxonomy" id="2824119"/>
    <lineage>
        <taxon>Bacteria</taxon>
        <taxon>Pseudomonadati</taxon>
        <taxon>Pseudomonadota</taxon>
        <taxon>Betaproteobacteria</taxon>
        <taxon>Burkholderiales</taxon>
        <taxon>Sphaerotilaceae</taxon>
        <taxon>Ideonella</taxon>
    </lineage>
</organism>